<name>A0A941FJE6_9BACI</name>
<comment type="caution">
    <text evidence="1">The sequence shown here is derived from an EMBL/GenBank/DDBJ whole genome shotgun (WGS) entry which is preliminary data.</text>
</comment>
<accession>A0A941FJE6</accession>
<dbReference type="EMBL" id="JAGTPW010000052">
    <property type="protein sequence ID" value="MBR8645823.1"/>
    <property type="molecule type" value="Genomic_DNA"/>
</dbReference>
<evidence type="ECO:0000313" key="1">
    <source>
        <dbReference type="EMBL" id="MBR8645823.1"/>
    </source>
</evidence>
<protein>
    <submittedName>
        <fullName evidence="1">Uncharacterized protein</fullName>
    </submittedName>
</protein>
<organism evidence="1 2">
    <name type="scientific">Peribacillus frigoritolerans</name>
    <dbReference type="NCBI Taxonomy" id="450367"/>
    <lineage>
        <taxon>Bacteria</taxon>
        <taxon>Bacillati</taxon>
        <taxon>Bacillota</taxon>
        <taxon>Bacilli</taxon>
        <taxon>Bacillales</taxon>
        <taxon>Bacillaceae</taxon>
        <taxon>Peribacillus</taxon>
    </lineage>
</organism>
<proteinExistence type="predicted"/>
<sequence length="59" mass="6508">MTGRIEEIKGQYADVLETILKGAYIMPAATRDLGKSFLESAQPDFKNGLLFAKKNGCRT</sequence>
<gene>
    <name evidence="1" type="ORF">KEH51_23070</name>
</gene>
<reference evidence="1" key="1">
    <citation type="submission" date="2021-04" db="EMBL/GenBank/DDBJ databases">
        <title>Whole genome sequencing of Enterococci isolates from hospitalized patients.</title>
        <authorList>
            <person name="Ogoti B.M."/>
            <person name="Onyambu F.G."/>
        </authorList>
    </citation>
    <scope>NUCLEOTIDE SEQUENCE</scope>
    <source>
        <strain evidence="1">242</strain>
    </source>
</reference>
<evidence type="ECO:0000313" key="2">
    <source>
        <dbReference type="Proteomes" id="UP000680045"/>
    </source>
</evidence>
<dbReference type="Proteomes" id="UP000680045">
    <property type="component" value="Unassembled WGS sequence"/>
</dbReference>
<dbReference type="AlphaFoldDB" id="A0A941FJE6"/>